<keyword evidence="3" id="KW-1185">Reference proteome</keyword>
<evidence type="ECO:0000313" key="2">
    <source>
        <dbReference type="EMBL" id="NYI03072.1"/>
    </source>
</evidence>
<dbReference type="RefSeq" id="WP_179812193.1">
    <property type="nucleotide sequence ID" value="NZ_JACBZD010000001.1"/>
</dbReference>
<feature type="transmembrane region" description="Helical" evidence="1">
    <location>
        <begin position="37"/>
        <end position="55"/>
    </location>
</feature>
<keyword evidence="1" id="KW-0472">Membrane</keyword>
<evidence type="ECO:0000313" key="3">
    <source>
        <dbReference type="Proteomes" id="UP000567795"/>
    </source>
</evidence>
<dbReference type="EMBL" id="JACBZD010000001">
    <property type="protein sequence ID" value="NYI03072.1"/>
    <property type="molecule type" value="Genomic_DNA"/>
</dbReference>
<gene>
    <name evidence="2" type="ORF">FHU37_000015</name>
</gene>
<keyword evidence="1" id="KW-1133">Transmembrane helix</keyword>
<comment type="caution">
    <text evidence="2">The sequence shown here is derived from an EMBL/GenBank/DDBJ whole genome shotgun (WGS) entry which is preliminary data.</text>
</comment>
<feature type="transmembrane region" description="Helical" evidence="1">
    <location>
        <begin position="75"/>
        <end position="97"/>
    </location>
</feature>
<organism evidence="2 3">
    <name type="scientific">Allostreptomyces psammosilenae</name>
    <dbReference type="NCBI Taxonomy" id="1892865"/>
    <lineage>
        <taxon>Bacteria</taxon>
        <taxon>Bacillati</taxon>
        <taxon>Actinomycetota</taxon>
        <taxon>Actinomycetes</taxon>
        <taxon>Kitasatosporales</taxon>
        <taxon>Streptomycetaceae</taxon>
        <taxon>Allostreptomyces</taxon>
    </lineage>
</organism>
<name>A0A852ZXQ7_9ACTN</name>
<dbReference type="AlphaFoldDB" id="A0A852ZXQ7"/>
<proteinExistence type="predicted"/>
<reference evidence="2 3" key="1">
    <citation type="submission" date="2020-07" db="EMBL/GenBank/DDBJ databases">
        <title>Sequencing the genomes of 1000 actinobacteria strains.</title>
        <authorList>
            <person name="Klenk H.-P."/>
        </authorList>
    </citation>
    <scope>NUCLEOTIDE SEQUENCE [LARGE SCALE GENOMIC DNA]</scope>
    <source>
        <strain evidence="2 3">DSM 42178</strain>
    </source>
</reference>
<evidence type="ECO:0000256" key="1">
    <source>
        <dbReference type="SAM" id="Phobius"/>
    </source>
</evidence>
<sequence length="100" mass="10250">MNTWTALLLAAAGCYAIKLLGLTVPERVLRHPALRSTAGLLPIALLASLTAVQTLSDGPELVLDADAPALAAAGVALWLRAPFLVVLLVAAATSALLRSL</sequence>
<keyword evidence="1" id="KW-0812">Transmembrane</keyword>
<feature type="transmembrane region" description="Helical" evidence="1">
    <location>
        <begin position="6"/>
        <end position="25"/>
    </location>
</feature>
<accession>A0A852ZXQ7</accession>
<dbReference type="Pfam" id="PF05437">
    <property type="entry name" value="AzlD"/>
    <property type="match status" value="1"/>
</dbReference>
<protein>
    <submittedName>
        <fullName evidence="2">Putative membrane protein</fullName>
    </submittedName>
</protein>
<dbReference type="InterPro" id="IPR008407">
    <property type="entry name" value="Brnchd-chn_aa_trnsp_AzlD"/>
</dbReference>
<dbReference type="Proteomes" id="UP000567795">
    <property type="component" value="Unassembled WGS sequence"/>
</dbReference>